<accession>A0A365XS07</accession>
<gene>
    <name evidence="1" type="ORF">DF182_21605</name>
</gene>
<dbReference type="OrthoDB" id="362084at2"/>
<name>A0A365XS07_9BACT</name>
<dbReference type="Proteomes" id="UP000253410">
    <property type="component" value="Unassembled WGS sequence"/>
</dbReference>
<dbReference type="EMBL" id="QFFJ01000002">
    <property type="protein sequence ID" value="RBL89132.1"/>
    <property type="molecule type" value="Genomic_DNA"/>
</dbReference>
<reference evidence="1 2" key="1">
    <citation type="submission" date="2018-05" db="EMBL/GenBank/DDBJ databases">
        <title>Chitinophaga sp. K3CV102501T nov., isolated from isolated from a monsoon evergreen broad-leaved forest soil.</title>
        <authorList>
            <person name="Lv Y."/>
        </authorList>
    </citation>
    <scope>NUCLEOTIDE SEQUENCE [LARGE SCALE GENOMIC DNA]</scope>
    <source>
        <strain evidence="1 2">GDMCC 1.1325</strain>
    </source>
</reference>
<protein>
    <recommendedName>
        <fullName evidence="3">DUF4304 domain-containing protein</fullName>
    </recommendedName>
</protein>
<organism evidence="1 2">
    <name type="scientific">Chitinophaga flava</name>
    <dbReference type="NCBI Taxonomy" id="2259036"/>
    <lineage>
        <taxon>Bacteria</taxon>
        <taxon>Pseudomonadati</taxon>
        <taxon>Bacteroidota</taxon>
        <taxon>Chitinophagia</taxon>
        <taxon>Chitinophagales</taxon>
        <taxon>Chitinophagaceae</taxon>
        <taxon>Chitinophaga</taxon>
    </lineage>
</organism>
<dbReference type="AlphaFoldDB" id="A0A365XS07"/>
<dbReference type="Pfam" id="PF14137">
    <property type="entry name" value="DUF4304"/>
    <property type="match status" value="1"/>
</dbReference>
<dbReference type="InterPro" id="IPR025412">
    <property type="entry name" value="DUF4304"/>
</dbReference>
<evidence type="ECO:0000313" key="2">
    <source>
        <dbReference type="Proteomes" id="UP000253410"/>
    </source>
</evidence>
<dbReference type="RefSeq" id="WP_113617878.1">
    <property type="nucleotide sequence ID" value="NZ_QFFJ01000002.1"/>
</dbReference>
<keyword evidence="2" id="KW-1185">Reference proteome</keyword>
<proteinExistence type="predicted"/>
<comment type="caution">
    <text evidence="1">The sequence shown here is derived from an EMBL/GenBank/DDBJ whole genome shotgun (WGS) entry which is preliminary data.</text>
</comment>
<evidence type="ECO:0000313" key="1">
    <source>
        <dbReference type="EMBL" id="RBL89132.1"/>
    </source>
</evidence>
<sequence length="229" mass="26378">MNAREIFQTGCQKMAERMAAFGFKPLQKGQVLRKSSQNKKLTFEIYFQSSTKNWSGSVSLWPHLSITSNELKKWQMQRYQSDTATGFIFGTRLENLTPLKNKNQDWNMAISNQDHEIPKLCELITTYALPVFEKFEDIDQILKEIATNGLALNEHFDTRHQNLPIDFLCCFGSQDIAQTAFDNYLMQQRLTGNARRVFEEMETAGNMPNKQVTDVTMKAAYLNNLKING</sequence>
<evidence type="ECO:0008006" key="3">
    <source>
        <dbReference type="Google" id="ProtNLM"/>
    </source>
</evidence>